<dbReference type="InterPro" id="IPR011333">
    <property type="entry name" value="SKP1/BTB/POZ_sf"/>
</dbReference>
<dbReference type="InterPro" id="IPR000210">
    <property type="entry name" value="BTB/POZ_dom"/>
</dbReference>
<comment type="caution">
    <text evidence="3">The sequence shown here is derived from an EMBL/GenBank/DDBJ whole genome shotgun (WGS) entry which is preliminary data.</text>
</comment>
<sequence>MARPKEKIPSSKTKTFLERCQHEKDNLKQSVIKQLQKDLGSLLHNEEHSDLMIRAEGKEVKVHKFILKSRCPAVFDRFLELSTGEDSDVLVMPSWVTYKTVLFIVRKLYFVETEPLDETVDKQDEILMDYLKSLLFQHQNVASNGCEKSNNQHQITIEAENGENDISNNQCENHADIADSNLCQKETTSLIKKEGEPSHGGASEEDLTINSLNNVNNLEEIHNDSQIGNVCMNSEEINYLQSSFSDMVMLSYGSTLPYETCNRVGEDLLRGYQQEIQTDCQITVSGDHFKVHKVSPSVVKQILMYLYGGVVDLINSCAVKELIMTADMYCLEGIKAVVVSYLKTDYCHMFHEMCAYCEELLPEALTIAVAYRMDQLRDDCVNWINRNKLKMWRSYSLNEQPEEVLNVCYQTAVEKMNEETVLDILLNFKNMNQNDHRLRLNDSAIEFIRRNFVHVLRSSAFYDMNRGHGYKIILLKDMFEDVIKSLPINKACEAYHSLLLNCIKIKEDERRGCGVRFRYKQESYGFDTIREVQMWVNREKHDEFTSPRAQAGATEKSIQTSTEKEEENSASPFGVRSRLPAMSVNLDSDMNRSLIDLTPSGEVQMRVNREKHDEFTSPRAQAGATENSIQTSTESIDFISKIRKQLRLTEGTGSCKTFWFQFELISTANKWDNGMKAYELATSLRQLAQGIVTDIEPAKRLNYDYLVSALTSRF</sequence>
<reference evidence="3" key="1">
    <citation type="submission" date="2021-03" db="EMBL/GenBank/DDBJ databases">
        <authorList>
            <person name="Bekaert M."/>
        </authorList>
    </citation>
    <scope>NUCLEOTIDE SEQUENCE</scope>
</reference>
<feature type="domain" description="BTB" evidence="2">
    <location>
        <begin position="49"/>
        <end position="109"/>
    </location>
</feature>
<dbReference type="Proteomes" id="UP000683360">
    <property type="component" value="Unassembled WGS sequence"/>
</dbReference>
<dbReference type="PROSITE" id="PS50097">
    <property type="entry name" value="BTB"/>
    <property type="match status" value="1"/>
</dbReference>
<evidence type="ECO:0000259" key="2">
    <source>
        <dbReference type="PROSITE" id="PS50097"/>
    </source>
</evidence>
<name>A0A8S3VP35_MYTED</name>
<dbReference type="Pfam" id="PF00651">
    <property type="entry name" value="BTB"/>
    <property type="match status" value="1"/>
</dbReference>
<dbReference type="CDD" id="cd18186">
    <property type="entry name" value="BTB_POZ_ZBTB_KLHL-like"/>
    <property type="match status" value="1"/>
</dbReference>
<evidence type="ECO:0000313" key="3">
    <source>
        <dbReference type="EMBL" id="CAG2255696.1"/>
    </source>
</evidence>
<accession>A0A8S3VP35</accession>
<dbReference type="PANTHER" id="PTHR22427">
    <property type="entry name" value="GH15728P"/>
    <property type="match status" value="1"/>
</dbReference>
<gene>
    <name evidence="3" type="ORF">MEDL_67100</name>
</gene>
<evidence type="ECO:0000313" key="4">
    <source>
        <dbReference type="Proteomes" id="UP000683360"/>
    </source>
</evidence>
<organism evidence="3 4">
    <name type="scientific">Mytilus edulis</name>
    <name type="common">Blue mussel</name>
    <dbReference type="NCBI Taxonomy" id="6550"/>
    <lineage>
        <taxon>Eukaryota</taxon>
        <taxon>Metazoa</taxon>
        <taxon>Spiralia</taxon>
        <taxon>Lophotrochozoa</taxon>
        <taxon>Mollusca</taxon>
        <taxon>Bivalvia</taxon>
        <taxon>Autobranchia</taxon>
        <taxon>Pteriomorphia</taxon>
        <taxon>Mytilida</taxon>
        <taxon>Mytiloidea</taxon>
        <taxon>Mytilidae</taxon>
        <taxon>Mytilinae</taxon>
        <taxon>Mytilus</taxon>
    </lineage>
</organism>
<dbReference type="Gene3D" id="3.30.710.10">
    <property type="entry name" value="Potassium Channel Kv1.1, Chain A"/>
    <property type="match status" value="2"/>
</dbReference>
<dbReference type="EMBL" id="CAJPWZ010003282">
    <property type="protein sequence ID" value="CAG2255696.1"/>
    <property type="molecule type" value="Genomic_DNA"/>
</dbReference>
<proteinExistence type="predicted"/>
<feature type="region of interest" description="Disordered" evidence="1">
    <location>
        <begin position="543"/>
        <end position="573"/>
    </location>
</feature>
<evidence type="ECO:0000256" key="1">
    <source>
        <dbReference type="SAM" id="MobiDB-lite"/>
    </source>
</evidence>
<dbReference type="InterPro" id="IPR043225">
    <property type="entry name" value="BACK_BTBD8"/>
</dbReference>
<dbReference type="OrthoDB" id="409642at2759"/>
<dbReference type="AlphaFoldDB" id="A0A8S3VP35"/>
<keyword evidence="4" id="KW-1185">Reference proteome</keyword>
<dbReference type="Pfam" id="PF26017">
    <property type="entry name" value="BACK_BTBD8"/>
    <property type="match status" value="1"/>
</dbReference>
<protein>
    <submittedName>
        <fullName evidence="3">BTBD8</fullName>
    </submittedName>
</protein>
<dbReference type="PANTHER" id="PTHR22427:SF7">
    <property type="entry name" value="GH15728P"/>
    <property type="match status" value="1"/>
</dbReference>
<dbReference type="SUPFAM" id="SSF54695">
    <property type="entry name" value="POZ domain"/>
    <property type="match status" value="2"/>
</dbReference>